<proteinExistence type="inferred from homology"/>
<evidence type="ECO:0000256" key="5">
    <source>
        <dbReference type="ARBA" id="ARBA00022842"/>
    </source>
</evidence>
<comment type="caution">
    <text evidence="11">The sequence shown here is derived from an EMBL/GenBank/DDBJ whole genome shotgun (WGS) entry which is preliminary data.</text>
</comment>
<evidence type="ECO:0000259" key="7">
    <source>
        <dbReference type="Pfam" id="PF00408"/>
    </source>
</evidence>
<dbReference type="Gene3D" id="3.40.120.10">
    <property type="entry name" value="Alpha-D-Glucose-1,6-Bisphosphate, subunit A, domain 3"/>
    <property type="match status" value="3"/>
</dbReference>
<dbReference type="InterPro" id="IPR005841">
    <property type="entry name" value="Alpha-D-phosphohexomutase_SF"/>
</dbReference>
<dbReference type="PANTHER" id="PTHR43771">
    <property type="entry name" value="PHOSPHOMANNOMUTASE"/>
    <property type="match status" value="1"/>
</dbReference>
<reference evidence="11" key="1">
    <citation type="submission" date="2019-08" db="EMBL/GenBank/DDBJ databases">
        <authorList>
            <person name="Kucharzyk K."/>
            <person name="Murdoch R.W."/>
            <person name="Higgins S."/>
            <person name="Loffler F."/>
        </authorList>
    </citation>
    <scope>NUCLEOTIDE SEQUENCE</scope>
</reference>
<feature type="domain" description="Alpha-D-phosphohexomutase alpha/beta/alpha" evidence="8">
    <location>
        <begin position="2"/>
        <end position="115"/>
    </location>
</feature>
<feature type="domain" description="Alpha-D-phosphohexomutase alpha/beta/alpha" evidence="9">
    <location>
        <begin position="151"/>
        <end position="244"/>
    </location>
</feature>
<evidence type="ECO:0000256" key="1">
    <source>
        <dbReference type="ARBA" id="ARBA00001946"/>
    </source>
</evidence>
<comment type="similarity">
    <text evidence="2">Belongs to the phosphohexose mutase family.</text>
</comment>
<dbReference type="PRINTS" id="PR00509">
    <property type="entry name" value="PGMPMM"/>
</dbReference>
<dbReference type="PANTHER" id="PTHR43771:SF1">
    <property type="entry name" value="PHOSPHOMANNOMUTASE"/>
    <property type="match status" value="1"/>
</dbReference>
<dbReference type="Pfam" id="PF02879">
    <property type="entry name" value="PGM_PMM_II"/>
    <property type="match status" value="1"/>
</dbReference>
<dbReference type="InterPro" id="IPR005845">
    <property type="entry name" value="A-D-PHexomutase_a/b/a-II"/>
</dbReference>
<evidence type="ECO:0000313" key="11">
    <source>
        <dbReference type="EMBL" id="MPL73443.1"/>
    </source>
</evidence>
<keyword evidence="4" id="KW-0479">Metal-binding</keyword>
<feature type="domain" description="Alpha-D-phosphohexomutase alpha/beta/alpha" evidence="10">
    <location>
        <begin position="249"/>
        <end position="360"/>
    </location>
</feature>
<evidence type="ECO:0000259" key="8">
    <source>
        <dbReference type="Pfam" id="PF02878"/>
    </source>
</evidence>
<organism evidence="11">
    <name type="scientific">bioreactor metagenome</name>
    <dbReference type="NCBI Taxonomy" id="1076179"/>
    <lineage>
        <taxon>unclassified sequences</taxon>
        <taxon>metagenomes</taxon>
        <taxon>ecological metagenomes</taxon>
    </lineage>
</organism>
<dbReference type="Pfam" id="PF02878">
    <property type="entry name" value="PGM_PMM_I"/>
    <property type="match status" value="1"/>
</dbReference>
<dbReference type="InterPro" id="IPR016055">
    <property type="entry name" value="A-D-PHexomutase_a/b/a-I/II/III"/>
</dbReference>
<dbReference type="CDD" id="cd03089">
    <property type="entry name" value="PMM_PGM"/>
    <property type="match status" value="1"/>
</dbReference>
<evidence type="ECO:0000256" key="4">
    <source>
        <dbReference type="ARBA" id="ARBA00022723"/>
    </source>
</evidence>
<dbReference type="PROSITE" id="PS00710">
    <property type="entry name" value="PGM_PMM"/>
    <property type="match status" value="1"/>
</dbReference>
<dbReference type="Pfam" id="PF02880">
    <property type="entry name" value="PGM_PMM_III"/>
    <property type="match status" value="1"/>
</dbReference>
<evidence type="ECO:0000256" key="2">
    <source>
        <dbReference type="ARBA" id="ARBA00010231"/>
    </source>
</evidence>
<dbReference type="EC" id="5.4.2.2" evidence="11"/>
<feature type="domain" description="Alpha-D-phosphohexomutase C-terminal" evidence="7">
    <location>
        <begin position="367"/>
        <end position="433"/>
    </location>
</feature>
<dbReference type="InterPro" id="IPR005846">
    <property type="entry name" value="A-D-PHexomutase_a/b/a-III"/>
</dbReference>
<evidence type="ECO:0000259" key="10">
    <source>
        <dbReference type="Pfam" id="PF02880"/>
    </source>
</evidence>
<evidence type="ECO:0000259" key="9">
    <source>
        <dbReference type="Pfam" id="PF02879"/>
    </source>
</evidence>
<dbReference type="SUPFAM" id="SSF55957">
    <property type="entry name" value="Phosphoglucomutase, C-terminal domain"/>
    <property type="match status" value="1"/>
</dbReference>
<keyword evidence="5" id="KW-0460">Magnesium</keyword>
<dbReference type="InterPro" id="IPR036900">
    <property type="entry name" value="A-D-PHexomutase_C_sf"/>
</dbReference>
<dbReference type="GO" id="GO:0004614">
    <property type="term" value="F:phosphoglucomutase activity"/>
    <property type="evidence" value="ECO:0007669"/>
    <property type="project" value="UniProtKB-EC"/>
</dbReference>
<comment type="cofactor">
    <cofactor evidence="1">
        <name>Mg(2+)</name>
        <dbReference type="ChEBI" id="CHEBI:18420"/>
    </cofactor>
</comment>
<dbReference type="InterPro" id="IPR016066">
    <property type="entry name" value="A-D-PHexomutase_CS"/>
</dbReference>
<evidence type="ECO:0000256" key="6">
    <source>
        <dbReference type="ARBA" id="ARBA00023235"/>
    </source>
</evidence>
<name>A0A644U2G0_9ZZZZ</name>
<protein>
    <submittedName>
        <fullName evidence="11">Phosphomannomutase/phosphoglucomutase</fullName>
        <ecNumber evidence="11">5.4.2.2</ecNumber>
    </submittedName>
</protein>
<dbReference type="EMBL" id="VSSQ01000073">
    <property type="protein sequence ID" value="MPL73443.1"/>
    <property type="molecule type" value="Genomic_DNA"/>
</dbReference>
<accession>A0A644U2G0</accession>
<keyword evidence="6 11" id="KW-0413">Isomerase</keyword>
<gene>
    <name evidence="11" type="primary">algC_6</name>
    <name evidence="11" type="ORF">SDC9_19243</name>
</gene>
<sequence>MRKAFKAYDIRGVYNREFNGGDVYKIGFFLPALLKAETVLVGHDVRISSPEILEYLCKGITDAGADVHVAGECTTPMIYWATAKFNYQASVMITASHNPANYNGLKISRAEALPVGFDSGLSDLLELAETAEIRPASIPGTYRSINFIPEYLDFLKTFQENYRDLRIAIDCSNGMGSLLARQLFGDEPLYIFEERDGTFPNHQPNPLEEENVEDLKRLVTENNCDIGMIFDGDADRVMFVDEKGEFIQPDMMIAVLSGYFAGKGLKGKAIQDIRTSKSVTEFVEENGFVMHMWRVGRAYAALKLREINGLFGGELAGHYYFRDFYYSDSAYLAALIILGELKKYKARGITLSEMIHNIKRYYGTGEINLHIDKKEEAMEALREGFCSAEEPLVLYDFDGYRIEFREWWFNVRPSNTEPYLRFLAEARSQELLEIKKAKAFDILQPFITKDFHAH</sequence>
<dbReference type="InterPro" id="IPR005844">
    <property type="entry name" value="A-D-PHexomutase_a/b/a-I"/>
</dbReference>
<dbReference type="AlphaFoldDB" id="A0A644U2G0"/>
<dbReference type="SUPFAM" id="SSF53738">
    <property type="entry name" value="Phosphoglucomutase, first 3 domains"/>
    <property type="match status" value="3"/>
</dbReference>
<dbReference type="InterPro" id="IPR005843">
    <property type="entry name" value="A-D-PHexomutase_C"/>
</dbReference>
<dbReference type="GO" id="GO:0005975">
    <property type="term" value="P:carbohydrate metabolic process"/>
    <property type="evidence" value="ECO:0007669"/>
    <property type="project" value="InterPro"/>
</dbReference>
<keyword evidence="3" id="KW-0597">Phosphoprotein</keyword>
<dbReference type="GO" id="GO:0000287">
    <property type="term" value="F:magnesium ion binding"/>
    <property type="evidence" value="ECO:0007669"/>
    <property type="project" value="InterPro"/>
</dbReference>
<dbReference type="Pfam" id="PF00408">
    <property type="entry name" value="PGM_PMM_IV"/>
    <property type="match status" value="1"/>
</dbReference>
<evidence type="ECO:0000256" key="3">
    <source>
        <dbReference type="ARBA" id="ARBA00022553"/>
    </source>
</evidence>
<dbReference type="Gene3D" id="3.30.310.50">
    <property type="entry name" value="Alpha-D-phosphohexomutase, C-terminal domain"/>
    <property type="match status" value="1"/>
</dbReference>